<evidence type="ECO:0000256" key="4">
    <source>
        <dbReference type="ARBA" id="ARBA00022679"/>
    </source>
</evidence>
<evidence type="ECO:0000256" key="6">
    <source>
        <dbReference type="ARBA" id="ARBA00022824"/>
    </source>
</evidence>
<dbReference type="InterPro" id="IPR036877">
    <property type="entry name" value="SUI1_dom_sf"/>
</dbReference>
<dbReference type="SUPFAM" id="SSF55159">
    <property type="entry name" value="eIF1-like"/>
    <property type="match status" value="1"/>
</dbReference>
<dbReference type="AlphaFoldDB" id="A0A183V4R3"/>
<evidence type="ECO:0000256" key="5">
    <source>
        <dbReference type="ARBA" id="ARBA00022692"/>
    </source>
</evidence>
<dbReference type="CDD" id="cd11566">
    <property type="entry name" value="eIF1_SUI1"/>
    <property type="match status" value="1"/>
</dbReference>
<feature type="transmembrane region" description="Helical" evidence="9">
    <location>
        <begin position="204"/>
        <end position="229"/>
    </location>
</feature>
<dbReference type="GO" id="GO:0005789">
    <property type="term" value="C:endoplasmic reticulum membrane"/>
    <property type="evidence" value="ECO:0007669"/>
    <property type="project" value="UniProtKB-SubCell"/>
</dbReference>
<dbReference type="Pfam" id="PF01253">
    <property type="entry name" value="SUI1"/>
    <property type="match status" value="1"/>
</dbReference>
<feature type="transmembrane region" description="Helical" evidence="9">
    <location>
        <begin position="101"/>
        <end position="119"/>
    </location>
</feature>
<evidence type="ECO:0000256" key="7">
    <source>
        <dbReference type="ARBA" id="ARBA00022989"/>
    </source>
</evidence>
<dbReference type="WBParaSite" id="TCNE_0001573401-mRNA-1">
    <property type="protein sequence ID" value="TCNE_0001573401-mRNA-1"/>
    <property type="gene ID" value="TCNE_0001573401"/>
</dbReference>
<dbReference type="Gene3D" id="3.30.780.10">
    <property type="entry name" value="SUI1-like domain"/>
    <property type="match status" value="2"/>
</dbReference>
<organism evidence="11 12">
    <name type="scientific">Toxocara canis</name>
    <name type="common">Canine roundworm</name>
    <dbReference type="NCBI Taxonomy" id="6265"/>
    <lineage>
        <taxon>Eukaryota</taxon>
        <taxon>Metazoa</taxon>
        <taxon>Ecdysozoa</taxon>
        <taxon>Nematoda</taxon>
        <taxon>Chromadorea</taxon>
        <taxon>Rhabditida</taxon>
        <taxon>Spirurina</taxon>
        <taxon>Ascaridomorpha</taxon>
        <taxon>Ascaridoidea</taxon>
        <taxon>Toxocaridae</taxon>
        <taxon>Toxocara</taxon>
    </lineage>
</organism>
<feature type="transmembrane region" description="Helical" evidence="9">
    <location>
        <begin position="376"/>
        <end position="397"/>
    </location>
</feature>
<dbReference type="Proteomes" id="UP000050794">
    <property type="component" value="Unassembled WGS sequence"/>
</dbReference>
<evidence type="ECO:0000256" key="2">
    <source>
        <dbReference type="ARBA" id="ARBA00005422"/>
    </source>
</evidence>
<feature type="transmembrane region" description="Helical" evidence="9">
    <location>
        <begin position="47"/>
        <end position="67"/>
    </location>
</feature>
<reference evidence="12" key="1">
    <citation type="submission" date="2016-06" db="UniProtKB">
        <authorList>
            <consortium name="WormBaseParasite"/>
        </authorList>
    </citation>
    <scope>IDENTIFICATION</scope>
</reference>
<keyword evidence="3 9" id="KW-0328">Glycosyltransferase</keyword>
<comment type="similarity">
    <text evidence="2">Belongs to the SUI1 family.</text>
</comment>
<accession>A0A183V4R3</accession>
<dbReference type="PANTHER" id="PTHR22760">
    <property type="entry name" value="GLYCOSYLTRANSFERASE"/>
    <property type="match status" value="1"/>
</dbReference>
<dbReference type="InterPro" id="IPR001950">
    <property type="entry name" value="SUI1"/>
</dbReference>
<feature type="transmembrane region" description="Helical" evidence="9">
    <location>
        <begin position="350"/>
        <end position="370"/>
    </location>
</feature>
<evidence type="ECO:0000256" key="1">
    <source>
        <dbReference type="ARBA" id="ARBA00004477"/>
    </source>
</evidence>
<name>A0A183V4R3_TOXCA</name>
<dbReference type="GO" id="GO:0006506">
    <property type="term" value="P:GPI anchor biosynthetic process"/>
    <property type="evidence" value="ECO:0007669"/>
    <property type="project" value="TreeGrafter"/>
</dbReference>
<evidence type="ECO:0000313" key="11">
    <source>
        <dbReference type="Proteomes" id="UP000050794"/>
    </source>
</evidence>
<keyword evidence="8 9" id="KW-0472">Membrane</keyword>
<keyword evidence="4" id="KW-0808">Transferase</keyword>
<feature type="transmembrane region" description="Helical" evidence="9">
    <location>
        <begin position="309"/>
        <end position="338"/>
    </location>
</feature>
<keyword evidence="5 9" id="KW-0812">Transmembrane</keyword>
<evidence type="ECO:0000256" key="9">
    <source>
        <dbReference type="RuleBase" id="RU363075"/>
    </source>
</evidence>
<protein>
    <recommendedName>
        <fullName evidence="9">Mannosyltransferase</fullName>
        <ecNumber evidence="9">2.4.1.-</ecNumber>
    </recommendedName>
</protein>
<evidence type="ECO:0000256" key="3">
    <source>
        <dbReference type="ARBA" id="ARBA00022676"/>
    </source>
</evidence>
<dbReference type="Pfam" id="PF03901">
    <property type="entry name" value="Glyco_transf_22"/>
    <property type="match status" value="1"/>
</dbReference>
<keyword evidence="6 9" id="KW-0256">Endoplasmic reticulum</keyword>
<comment type="subcellular location">
    <subcellularLocation>
        <location evidence="1 9">Endoplasmic reticulum membrane</location>
        <topology evidence="1 9">Multi-pass membrane protein</topology>
    </subcellularLocation>
</comment>
<dbReference type="GO" id="GO:0003743">
    <property type="term" value="F:translation initiation factor activity"/>
    <property type="evidence" value="ECO:0007669"/>
    <property type="project" value="InterPro"/>
</dbReference>
<sequence>LITDAFEQLEDEEGTRQGFCHIRIQQRTGRKTITTVQVRKVAMKSSVCTILLLLSLRVIGVFLVRTWFVPDEIFQSVEVAHYAVFGVGHLSWEWRHSLRSVIHPSIIALVYWLLHFLGIDSNFAIVFTPRFIHAILFAMSDLCFFDLAKRILSTLEARFALFSYTSCWFVWYCAPRTLSNSLETALSLIALKWYPFKSLNRLCWPYMTIGAMTILIRPTAILLWIPLGLWHLVRSQSRCRLILTTSLPAVLPILVIAFMLDSWAYGKWTLSTWNFAKFNVFEGGSSHFGAHPWHWFLSQGLPSTLTVQLIPIIGGVIAALLWRKVTLSLLNICLFYVIFHSCLAHKEHRFMLPVIPLLCIYAGHFFGVAVRISTGIVHALIALLIVVNVPTALYLGLYHQVGPMSASEFIANNAKMIYGINEHFNVLQLMPCYSMPQYCHLHELNCTVRALDCSPNLGNVANFVDEADLFHSDPIAFVESNIDLVNDADYIVVYKKTFSMEYNCNGTTVEHPEYGEVIQLTGDQRQHIKDFLCKVGIVKEENCKIHGF</sequence>
<dbReference type="EC" id="2.4.1.-" evidence="9"/>
<dbReference type="GO" id="GO:0000026">
    <property type="term" value="F:alpha-1,2-mannosyltransferase activity"/>
    <property type="evidence" value="ECO:0007669"/>
    <property type="project" value="TreeGrafter"/>
</dbReference>
<evidence type="ECO:0000313" key="12">
    <source>
        <dbReference type="WBParaSite" id="TCNE_0001573401-mRNA-1"/>
    </source>
</evidence>
<keyword evidence="7 9" id="KW-1133">Transmembrane helix</keyword>
<feature type="transmembrane region" description="Helical" evidence="9">
    <location>
        <begin position="241"/>
        <end position="260"/>
    </location>
</feature>
<dbReference type="InterPro" id="IPR005599">
    <property type="entry name" value="GPI_mannosylTrfase"/>
</dbReference>
<feature type="transmembrane region" description="Helical" evidence="9">
    <location>
        <begin position="131"/>
        <end position="147"/>
    </location>
</feature>
<dbReference type="PROSITE" id="PS50296">
    <property type="entry name" value="SUI1"/>
    <property type="match status" value="1"/>
</dbReference>
<proteinExistence type="inferred from homology"/>
<evidence type="ECO:0000256" key="8">
    <source>
        <dbReference type="ARBA" id="ARBA00023136"/>
    </source>
</evidence>
<comment type="similarity">
    <text evidence="9">Belongs to the glycosyltransferase 22 family.</text>
</comment>
<evidence type="ECO:0000259" key="10">
    <source>
        <dbReference type="PROSITE" id="PS50296"/>
    </source>
</evidence>
<keyword evidence="11" id="KW-1185">Reference proteome</keyword>
<feature type="domain" description="SUI1" evidence="10">
    <location>
        <begin position="496"/>
        <end position="536"/>
    </location>
</feature>
<dbReference type="InterPro" id="IPR005874">
    <property type="entry name" value="SUI1_euk"/>
</dbReference>
<dbReference type="PANTHER" id="PTHR22760:SF4">
    <property type="entry name" value="GPI MANNOSYLTRANSFERASE 3"/>
    <property type="match status" value="1"/>
</dbReference>